<feature type="compositionally biased region" description="Basic residues" evidence="4">
    <location>
        <begin position="150"/>
        <end position="160"/>
    </location>
</feature>
<accession>A0A0D2JJ92</accession>
<feature type="compositionally biased region" description="Low complexity" evidence="4">
    <location>
        <begin position="843"/>
        <end position="854"/>
    </location>
</feature>
<dbReference type="InterPro" id="IPR055079">
    <property type="entry name" value="POP1_C"/>
</dbReference>
<feature type="region of interest" description="Disordered" evidence="4">
    <location>
        <begin position="150"/>
        <end position="175"/>
    </location>
</feature>
<dbReference type="InterPro" id="IPR039182">
    <property type="entry name" value="Pop1"/>
</dbReference>
<dbReference type="EMBL" id="KN847475">
    <property type="protein sequence ID" value="KIX09470.1"/>
    <property type="molecule type" value="Genomic_DNA"/>
</dbReference>
<feature type="region of interest" description="Disordered" evidence="4">
    <location>
        <begin position="1"/>
        <end position="38"/>
    </location>
</feature>
<feature type="domain" description="POP1 C-terminal" evidence="7">
    <location>
        <begin position="995"/>
        <end position="1079"/>
    </location>
</feature>
<dbReference type="Pfam" id="PF06978">
    <property type="entry name" value="POP1_N"/>
    <property type="match status" value="1"/>
</dbReference>
<evidence type="ECO:0000256" key="2">
    <source>
        <dbReference type="ARBA" id="ARBA00022694"/>
    </source>
</evidence>
<proteinExistence type="predicted"/>
<evidence type="ECO:0000313" key="9">
    <source>
        <dbReference type="Proteomes" id="UP000053617"/>
    </source>
</evidence>
<feature type="compositionally biased region" description="Basic and acidic residues" evidence="4">
    <location>
        <begin position="719"/>
        <end position="731"/>
    </location>
</feature>
<evidence type="ECO:0000259" key="6">
    <source>
        <dbReference type="Pfam" id="PF08170"/>
    </source>
</evidence>
<keyword evidence="9" id="KW-1185">Reference proteome</keyword>
<dbReference type="GeneID" id="25288621"/>
<feature type="compositionally biased region" description="Polar residues" evidence="4">
    <location>
        <begin position="747"/>
        <end position="758"/>
    </location>
</feature>
<feature type="region of interest" description="Disordered" evidence="4">
    <location>
        <begin position="88"/>
        <end position="108"/>
    </location>
</feature>
<keyword evidence="3" id="KW-0539">Nucleus</keyword>
<dbReference type="AlphaFoldDB" id="A0A0D2JJ92"/>
<feature type="compositionally biased region" description="Basic residues" evidence="4">
    <location>
        <begin position="89"/>
        <end position="108"/>
    </location>
</feature>
<feature type="domain" description="Pop1 N-terminal" evidence="5">
    <location>
        <begin position="57"/>
        <end position="266"/>
    </location>
</feature>
<evidence type="ECO:0000256" key="1">
    <source>
        <dbReference type="ARBA" id="ARBA00004123"/>
    </source>
</evidence>
<evidence type="ECO:0000259" key="5">
    <source>
        <dbReference type="Pfam" id="PF06978"/>
    </source>
</evidence>
<evidence type="ECO:0000256" key="3">
    <source>
        <dbReference type="ARBA" id="ARBA00023242"/>
    </source>
</evidence>
<evidence type="ECO:0000259" key="7">
    <source>
        <dbReference type="Pfam" id="PF22770"/>
    </source>
</evidence>
<keyword evidence="2" id="KW-0819">tRNA processing</keyword>
<feature type="region of interest" description="Disordered" evidence="4">
    <location>
        <begin position="804"/>
        <end position="857"/>
    </location>
</feature>
<organism evidence="8 9">
    <name type="scientific">Rhinocladiella mackenziei CBS 650.93</name>
    <dbReference type="NCBI Taxonomy" id="1442369"/>
    <lineage>
        <taxon>Eukaryota</taxon>
        <taxon>Fungi</taxon>
        <taxon>Dikarya</taxon>
        <taxon>Ascomycota</taxon>
        <taxon>Pezizomycotina</taxon>
        <taxon>Eurotiomycetes</taxon>
        <taxon>Chaetothyriomycetidae</taxon>
        <taxon>Chaetothyriales</taxon>
        <taxon>Herpotrichiellaceae</taxon>
        <taxon>Rhinocladiella</taxon>
    </lineage>
</organism>
<feature type="region of interest" description="Disordered" evidence="4">
    <location>
        <begin position="343"/>
        <end position="362"/>
    </location>
</feature>
<evidence type="ECO:0000256" key="4">
    <source>
        <dbReference type="SAM" id="MobiDB-lite"/>
    </source>
</evidence>
<gene>
    <name evidence="8" type="ORF">Z518_00550</name>
</gene>
<dbReference type="OrthoDB" id="442863at2759"/>
<dbReference type="InterPro" id="IPR009723">
    <property type="entry name" value="Pop1_N"/>
</dbReference>
<dbReference type="STRING" id="1442369.A0A0D2JJ92"/>
<feature type="region of interest" description="Disordered" evidence="4">
    <location>
        <begin position="919"/>
        <end position="959"/>
    </location>
</feature>
<dbReference type="PANTHER" id="PTHR22731">
    <property type="entry name" value="RIBONUCLEASES P/MRP PROTEIN SUBUNIT POP1"/>
    <property type="match status" value="1"/>
</dbReference>
<dbReference type="VEuPathDB" id="FungiDB:Z518_00550"/>
<dbReference type="GO" id="GO:0001682">
    <property type="term" value="P:tRNA 5'-leader removal"/>
    <property type="evidence" value="ECO:0007669"/>
    <property type="project" value="InterPro"/>
</dbReference>
<feature type="compositionally biased region" description="Pro residues" evidence="4">
    <location>
        <begin position="831"/>
        <end position="842"/>
    </location>
</feature>
<dbReference type="Proteomes" id="UP000053617">
    <property type="component" value="Unassembled WGS sequence"/>
</dbReference>
<sequence>MGPSAQTAGQKRKIAPNGPTQSSSARKRQKNQDARAIPVQRMNAATSANGELNISSFIKAREFEITALEKSMQKARKTLTTRAFQQVPRHMRRRTASHNAKKVPRRLRRRAEREMKEDNTPTVTRRTRTPSRKLRLRLETAKTIRKLNKTAKTVRQRKREAKSNAKQSDPVHHVSVSRIPRLKKNQLARPPTATTKYKKRQLNKTWLPTHLWHAKRAHMTRPTEPLWRIAIPLSPTEKSYRPSHRAAGTHGCVAWDTSYMSTVACWGTETAIESILGAFGFTPQGLSGSLLKRWRSGTRFGGGWIYEPDNHQRAIAPVVVIWCMQPKNETAGAKIVDAAEQMDVDADGRPQPSKTQTQTKRKKKLDTQILIRIHPSAFHQFWQELLKIAKMQKPQVLVEDLRFEVGSIEIKGPGSTEALLGVLRPFPTDTEAEQSIESVWTSLVGLSNPGILPQNAILALDVVDPRLRHPPKQIDIPQSSDTSRMDEILVSWPPDEHLSRSRLTSHKTRWQVCHALPSQKAINRRKSLSPPGQAPALSTKDPRIPVILLAARAEDRSASETDNSQGTWIVLLPWKCVDPVWRSLMYYPLSNGGTPRFGGLQEKRQLEFEQARPWFPGDLPGTEAGKAWERAESEKRFDDWIRRPPKHRVAWDKIDLGLGRCGEVGRGWACDWEYLFESTEELVHHESASGSQKATDHPTATEAKPALTQRQRKAMKAQADAEARKDDDPLCRRNTSSPESEGEEENQIPTLNPTTDYQQLSPTASLSLMKDPLISIARLPSIPALMTIRITLLDKGTPRPAARIYRLPSIPKRPPPKPVEQSATANEILPSTPPPAQKPRPPSSIDSSPSSPSKSARDLRARWLALQPPWNKSNWPHIASNYRYSKQKTSRFDLPCQQQAHPRESLANINVLPKNAPKEIIDKYGPNSAFGRGDGEIPKERPAPKTQAKGKGKKKGKGTIVVDSKSADKNVAYLDPNDYEHTNIAALTNPFDSPSEWSKHPPCPNAHDLIGFVTSGGYNLSEGRGTAIGSIWAQRVLEWWNMHESHNDTVGDREGKRERMLCIVRNTGESIGRLGIWEVCA</sequence>
<feature type="compositionally biased region" description="Basic and acidic residues" evidence="4">
    <location>
        <begin position="933"/>
        <end position="943"/>
    </location>
</feature>
<dbReference type="HOGENOM" id="CLU_007205_0_0_1"/>
<dbReference type="Pfam" id="PF22770">
    <property type="entry name" value="POP1_C"/>
    <property type="match status" value="1"/>
</dbReference>
<protein>
    <submittedName>
        <fullName evidence="8">Uncharacterized protein</fullName>
    </submittedName>
</protein>
<feature type="domain" description="POPLD" evidence="6">
    <location>
        <begin position="567"/>
        <end position="672"/>
    </location>
</feature>
<comment type="subcellular location">
    <subcellularLocation>
        <location evidence="1">Nucleus</location>
    </subcellularLocation>
</comment>
<dbReference type="RefSeq" id="XP_013276606.1">
    <property type="nucleotide sequence ID" value="XM_013421152.1"/>
</dbReference>
<reference evidence="8 9" key="1">
    <citation type="submission" date="2015-01" db="EMBL/GenBank/DDBJ databases">
        <title>The Genome Sequence of Rhinocladiella mackenzie CBS 650.93.</title>
        <authorList>
            <consortium name="The Broad Institute Genomics Platform"/>
            <person name="Cuomo C."/>
            <person name="de Hoog S."/>
            <person name="Gorbushina A."/>
            <person name="Stielow B."/>
            <person name="Teixiera M."/>
            <person name="Abouelleil A."/>
            <person name="Chapman S.B."/>
            <person name="Priest M."/>
            <person name="Young S.K."/>
            <person name="Wortman J."/>
            <person name="Nusbaum C."/>
            <person name="Birren B."/>
        </authorList>
    </citation>
    <scope>NUCLEOTIDE SEQUENCE [LARGE SCALE GENOMIC DNA]</scope>
    <source>
        <strain evidence="8 9">CBS 650.93</strain>
    </source>
</reference>
<feature type="region of interest" description="Disordered" evidence="4">
    <location>
        <begin position="686"/>
        <end position="758"/>
    </location>
</feature>
<dbReference type="PANTHER" id="PTHR22731:SF3">
    <property type="entry name" value="RIBONUCLEASES P_MRP PROTEIN SUBUNIT POP1"/>
    <property type="match status" value="1"/>
</dbReference>
<feature type="compositionally biased region" description="Basic residues" evidence="4">
    <location>
        <begin position="948"/>
        <end position="957"/>
    </location>
</feature>
<evidence type="ECO:0000313" key="8">
    <source>
        <dbReference type="EMBL" id="KIX09470.1"/>
    </source>
</evidence>
<dbReference type="GO" id="GO:0000172">
    <property type="term" value="C:ribonuclease MRP complex"/>
    <property type="evidence" value="ECO:0007669"/>
    <property type="project" value="InterPro"/>
</dbReference>
<name>A0A0D2JJ92_9EURO</name>
<dbReference type="InterPro" id="IPR012590">
    <property type="entry name" value="POPLD_dom"/>
</dbReference>
<dbReference type="Pfam" id="PF08170">
    <property type="entry name" value="POPLD"/>
    <property type="match status" value="1"/>
</dbReference>
<dbReference type="GO" id="GO:0005655">
    <property type="term" value="C:nucleolar ribonuclease P complex"/>
    <property type="evidence" value="ECO:0007669"/>
    <property type="project" value="InterPro"/>
</dbReference>